<evidence type="ECO:0000313" key="1">
    <source>
        <dbReference type="EMBL" id="CBI09890.1"/>
    </source>
</evidence>
<sequence length="120" mass="13879">MSGLPPSLLPTGVPEEMAGERLIVPTRFEHFEEPSARAEKVLGYDVYGHCCYSHHEYALTRYLLDDDDIFYEEVSFYEMQTAWLLESGQWLCRVFSWFGMGHCGNSSGSARFELMQNRPR</sequence>
<name>E6QRL8_9ZZZZ</name>
<gene>
    <name evidence="1" type="ORF">CARN7_0637</name>
</gene>
<comment type="caution">
    <text evidence="1">The sequence shown here is derived from an EMBL/GenBank/DDBJ whole genome shotgun (WGS) entry which is preliminary data.</text>
</comment>
<protein>
    <submittedName>
        <fullName evidence="1">Uncharacterized protein</fullName>
    </submittedName>
</protein>
<dbReference type="EMBL" id="CABR01000056">
    <property type="protein sequence ID" value="CBI09890.1"/>
    <property type="molecule type" value="Genomic_DNA"/>
</dbReference>
<organism evidence="1">
    <name type="scientific">mine drainage metagenome</name>
    <dbReference type="NCBI Taxonomy" id="410659"/>
    <lineage>
        <taxon>unclassified sequences</taxon>
        <taxon>metagenomes</taxon>
        <taxon>ecological metagenomes</taxon>
    </lineage>
</organism>
<accession>E6QRL8</accession>
<dbReference type="AlphaFoldDB" id="E6QRL8"/>
<reference evidence="1" key="1">
    <citation type="submission" date="2009-10" db="EMBL/GenBank/DDBJ databases">
        <title>Diversity of trophic interactions inside an arsenic-rich microbial ecosystem.</title>
        <authorList>
            <person name="Bertin P.N."/>
            <person name="Heinrich-Salmeron A."/>
            <person name="Pelletier E."/>
            <person name="Goulhen-Chollet F."/>
            <person name="Arsene-Ploetze F."/>
            <person name="Gallien S."/>
            <person name="Calteau A."/>
            <person name="Vallenet D."/>
            <person name="Casiot C."/>
            <person name="Chane-Woon-Ming B."/>
            <person name="Giloteaux L."/>
            <person name="Barakat M."/>
            <person name="Bonnefoy V."/>
            <person name="Bruneel O."/>
            <person name="Chandler M."/>
            <person name="Cleiss J."/>
            <person name="Duran R."/>
            <person name="Elbaz-Poulichet F."/>
            <person name="Fonknechten N."/>
            <person name="Lauga B."/>
            <person name="Mornico D."/>
            <person name="Ortet P."/>
            <person name="Schaeffer C."/>
            <person name="Siguier P."/>
            <person name="Alexander Thil Smith A."/>
            <person name="Van Dorsselaer A."/>
            <person name="Weissenbach J."/>
            <person name="Medigue C."/>
            <person name="Le Paslier D."/>
        </authorList>
    </citation>
    <scope>NUCLEOTIDE SEQUENCE</scope>
</reference>
<proteinExistence type="predicted"/>